<evidence type="ECO:0000256" key="1">
    <source>
        <dbReference type="SAM" id="MobiDB-lite"/>
    </source>
</evidence>
<keyword evidence="4" id="KW-1185">Reference proteome</keyword>
<dbReference type="EMBL" id="FNAD01000008">
    <property type="protein sequence ID" value="SDD86649.1"/>
    <property type="molecule type" value="Genomic_DNA"/>
</dbReference>
<dbReference type="SMART" id="SM00382">
    <property type="entry name" value="AAA"/>
    <property type="match status" value="1"/>
</dbReference>
<dbReference type="RefSeq" id="WP_245680978.1">
    <property type="nucleotide sequence ID" value="NZ_FNAD01000008.1"/>
</dbReference>
<gene>
    <name evidence="3" type="ORF">SAMN05216270_108195</name>
</gene>
<dbReference type="Gene3D" id="3.40.50.300">
    <property type="entry name" value="P-loop containing nucleotide triphosphate hydrolases"/>
    <property type="match status" value="2"/>
</dbReference>
<proteinExistence type="predicted"/>
<feature type="domain" description="AAA+ ATPase" evidence="2">
    <location>
        <begin position="121"/>
        <end position="424"/>
    </location>
</feature>
<dbReference type="STRING" id="58114.SAMN05216270_108195"/>
<name>A0A1G6Y898_9ACTN</name>
<dbReference type="InterPro" id="IPR003593">
    <property type="entry name" value="AAA+_ATPase"/>
</dbReference>
<feature type="region of interest" description="Disordered" evidence="1">
    <location>
        <begin position="1"/>
        <end position="71"/>
    </location>
</feature>
<dbReference type="InterPro" id="IPR027417">
    <property type="entry name" value="P-loop_NTPase"/>
</dbReference>
<evidence type="ECO:0000313" key="4">
    <source>
        <dbReference type="Proteomes" id="UP000198949"/>
    </source>
</evidence>
<sequence length="501" mass="54689">MRQALERRRAAKAAQHLPHADLADVLAPSAVPEAPVREKGRRERPEPIPSRRGVAKPFSGRAPRIPNLPAFRSSTGQVQGLYPWLYGKSLPPVGAYMGVDCLTGGAFSCHPVEWLHRGLTSNPNLLITGVPGSGKSATIKGLALRLLTYGVKTFVLGDIKNEYAKVARALGVEPVELGPGLPTRLNPLDSGPLGQHLPTDPIELRDRLAEIHRRRITLLSSLLEVRLDRKLDPTEEAALAYAIKDISGEHDGNSQLVDPTIPDVWAVLRDPHPVMVEELRADSVKELRERIRPAADALGNMVQGSLSGLFDGPTTVRLDFNAPIQTVNLERMKGRGDETVAMTLACASNWGQTAIDDPNGPVRLVIRDELWRAMRIPAMVRKLDADLRLSRSNGTIEVLSTHRLSDFEAVGAAGSEEVAIAKGLISSCDVRICLAQDTAPLAMTRDAIGLTDTECQHIASWTGQHKGRGIWKIGRSSSHVVQMMLTPIEQELTWTNERMSL</sequence>
<organism evidence="3 4">
    <name type="scientific">Glycomyces harbinensis</name>
    <dbReference type="NCBI Taxonomy" id="58114"/>
    <lineage>
        <taxon>Bacteria</taxon>
        <taxon>Bacillati</taxon>
        <taxon>Actinomycetota</taxon>
        <taxon>Actinomycetes</taxon>
        <taxon>Glycomycetales</taxon>
        <taxon>Glycomycetaceae</taxon>
        <taxon>Glycomyces</taxon>
    </lineage>
</organism>
<evidence type="ECO:0000313" key="3">
    <source>
        <dbReference type="EMBL" id="SDD86649.1"/>
    </source>
</evidence>
<evidence type="ECO:0000259" key="2">
    <source>
        <dbReference type="SMART" id="SM00382"/>
    </source>
</evidence>
<feature type="compositionally biased region" description="Basic and acidic residues" evidence="1">
    <location>
        <begin position="35"/>
        <end position="46"/>
    </location>
</feature>
<dbReference type="Proteomes" id="UP000198949">
    <property type="component" value="Unassembled WGS sequence"/>
</dbReference>
<dbReference type="SUPFAM" id="SSF52540">
    <property type="entry name" value="P-loop containing nucleoside triphosphate hydrolases"/>
    <property type="match status" value="1"/>
</dbReference>
<accession>A0A1G6Y898</accession>
<protein>
    <submittedName>
        <fullName evidence="3">AAA-like domain-containing protein</fullName>
    </submittedName>
</protein>
<dbReference type="AlphaFoldDB" id="A0A1G6Y898"/>
<reference evidence="4" key="1">
    <citation type="submission" date="2016-10" db="EMBL/GenBank/DDBJ databases">
        <authorList>
            <person name="Varghese N."/>
            <person name="Submissions S."/>
        </authorList>
    </citation>
    <scope>NUCLEOTIDE SEQUENCE [LARGE SCALE GENOMIC DNA]</scope>
    <source>
        <strain evidence="4">CGMCC 4.3516</strain>
    </source>
</reference>